<dbReference type="Proteomes" id="UP000275401">
    <property type="component" value="Unassembled WGS sequence"/>
</dbReference>
<dbReference type="AlphaFoldDB" id="A0A3M8SR43"/>
<evidence type="ECO:0000313" key="3">
    <source>
        <dbReference type="Proteomes" id="UP000275401"/>
    </source>
</evidence>
<dbReference type="Gene3D" id="3.80.10.10">
    <property type="entry name" value="Ribonuclease Inhibitor"/>
    <property type="match status" value="1"/>
</dbReference>
<organism evidence="2 3">
    <name type="scientific">Streptomyces botrytidirepellens</name>
    <dbReference type="NCBI Taxonomy" id="2486417"/>
    <lineage>
        <taxon>Bacteria</taxon>
        <taxon>Bacillati</taxon>
        <taxon>Actinomycetota</taxon>
        <taxon>Actinomycetes</taxon>
        <taxon>Kitasatosporales</taxon>
        <taxon>Streptomycetaceae</taxon>
        <taxon>Streptomyces</taxon>
    </lineage>
</organism>
<name>A0A3M8SR43_9ACTN</name>
<sequence>MPVCDYTSTDTGADADDLPPAESAAWRIATNWDDSRPFPELWTAFLDTVAADRVRAVIIGDWWGDDGYSDVRPVLDALIASADRLPALRGLFLADVMSEQCQLSWLRMDDVAPVLEAYPRLEEFTVRGCGSGGLAFRPVRHERLRVLRFESGGLPGEVVRAVGASELPRLEHLALWLGVEQYGGDATVADLAPVLSGARFPALTHLGLQDSELQDEIAAAVASAPVVAQLASLDLSMGTLGDAGAEALLTGQPLTHLLALDLHHHYLSDAMMRRVCDALEPSGVEVNVAEQEEPDRWDDDDDGEEEEYRYVAVSE</sequence>
<evidence type="ECO:0000256" key="1">
    <source>
        <dbReference type="SAM" id="MobiDB-lite"/>
    </source>
</evidence>
<dbReference type="EMBL" id="RIBZ01000859">
    <property type="protein sequence ID" value="RNF81976.1"/>
    <property type="molecule type" value="Genomic_DNA"/>
</dbReference>
<gene>
    <name evidence="2" type="ORF">EEJ42_45860</name>
</gene>
<evidence type="ECO:0000313" key="2">
    <source>
        <dbReference type="EMBL" id="RNF81976.1"/>
    </source>
</evidence>
<dbReference type="InterPro" id="IPR047722">
    <property type="entry name" value="STM4015-like"/>
</dbReference>
<dbReference type="InterPro" id="IPR032675">
    <property type="entry name" value="LRR_dom_sf"/>
</dbReference>
<reference evidence="2 3" key="1">
    <citation type="submission" date="2018-11" db="EMBL/GenBank/DDBJ databases">
        <title>The Potential of Streptomyces as Biocontrol Agents against the Tomato grey mould, Botrytis cinerea (Gray mold) Frontiers in Microbiology.</title>
        <authorList>
            <person name="Li D."/>
        </authorList>
    </citation>
    <scope>NUCLEOTIDE SEQUENCE [LARGE SCALE GENOMIC DNA]</scope>
    <source>
        <strain evidence="2 3">NEAU-LD23</strain>
    </source>
</reference>
<keyword evidence="3" id="KW-1185">Reference proteome</keyword>
<dbReference type="NCBIfam" id="NF038076">
    <property type="entry name" value="fam_STM4015"/>
    <property type="match status" value="1"/>
</dbReference>
<accession>A0A3M8SR43</accession>
<feature type="region of interest" description="Disordered" evidence="1">
    <location>
        <begin position="286"/>
        <end position="315"/>
    </location>
</feature>
<proteinExistence type="predicted"/>
<dbReference type="SUPFAM" id="SSF52047">
    <property type="entry name" value="RNI-like"/>
    <property type="match status" value="1"/>
</dbReference>
<feature type="compositionally biased region" description="Acidic residues" evidence="1">
    <location>
        <begin position="290"/>
        <end position="307"/>
    </location>
</feature>
<protein>
    <submittedName>
        <fullName evidence="2">Leucine-rich repeat domain-containing protein</fullName>
    </submittedName>
</protein>
<comment type="caution">
    <text evidence="2">The sequence shown here is derived from an EMBL/GenBank/DDBJ whole genome shotgun (WGS) entry which is preliminary data.</text>
</comment>